<dbReference type="PROSITE" id="PS50158">
    <property type="entry name" value="ZF_CCHC"/>
    <property type="match status" value="5"/>
</dbReference>
<feature type="domain" description="CCHC-type" evidence="2">
    <location>
        <begin position="12"/>
        <end position="26"/>
    </location>
</feature>
<feature type="domain" description="CCHC-type" evidence="2">
    <location>
        <begin position="156"/>
        <end position="172"/>
    </location>
</feature>
<dbReference type="InterPro" id="IPR001878">
    <property type="entry name" value="Znf_CCHC"/>
</dbReference>
<feature type="domain" description="CCHC-type" evidence="2">
    <location>
        <begin position="55"/>
        <end position="70"/>
    </location>
</feature>
<keyword evidence="1" id="KW-0862">Zinc</keyword>
<protein>
    <recommendedName>
        <fullName evidence="2">CCHC-type domain-containing protein</fullName>
    </recommendedName>
</protein>
<evidence type="ECO:0000313" key="3">
    <source>
        <dbReference type="EMBL" id="KAF4635778.1"/>
    </source>
</evidence>
<dbReference type="Pfam" id="PF00098">
    <property type="entry name" value="zf-CCHC"/>
    <property type="match status" value="5"/>
</dbReference>
<keyword evidence="4" id="KW-1185">Reference proteome</keyword>
<proteinExistence type="predicted"/>
<dbReference type="Gene3D" id="4.10.60.10">
    <property type="entry name" value="Zinc finger, CCHC-type"/>
    <property type="match status" value="4"/>
</dbReference>
<dbReference type="SUPFAM" id="SSF57756">
    <property type="entry name" value="Retrovirus zinc finger-like domains"/>
    <property type="match status" value="2"/>
</dbReference>
<dbReference type="PANTHER" id="PTHR23002">
    <property type="entry name" value="ZINC FINGER CCHC DOMAIN CONTAINING PROTEIN"/>
    <property type="match status" value="1"/>
</dbReference>
<organism evidence="3 4">
    <name type="scientific">Cudoniella acicularis</name>
    <dbReference type="NCBI Taxonomy" id="354080"/>
    <lineage>
        <taxon>Eukaryota</taxon>
        <taxon>Fungi</taxon>
        <taxon>Dikarya</taxon>
        <taxon>Ascomycota</taxon>
        <taxon>Pezizomycotina</taxon>
        <taxon>Leotiomycetes</taxon>
        <taxon>Helotiales</taxon>
        <taxon>Tricladiaceae</taxon>
        <taxon>Cudoniella</taxon>
    </lineage>
</organism>
<comment type="caution">
    <text evidence="3">The sequence shown here is derived from an EMBL/GenBank/DDBJ whole genome shotgun (WGS) entry which is preliminary data.</text>
</comment>
<gene>
    <name evidence="3" type="ORF">G7Y89_g2329</name>
</gene>
<dbReference type="GO" id="GO:0008270">
    <property type="term" value="F:zinc ion binding"/>
    <property type="evidence" value="ECO:0007669"/>
    <property type="project" value="UniProtKB-KW"/>
</dbReference>
<keyword evidence="1" id="KW-0863">Zinc-finger</keyword>
<evidence type="ECO:0000256" key="1">
    <source>
        <dbReference type="PROSITE-ProRule" id="PRU00047"/>
    </source>
</evidence>
<dbReference type="FunFam" id="4.10.60.10:FF:000023">
    <property type="entry name" value="Cellular nucleic acid-binding protein homolog"/>
    <property type="match status" value="1"/>
</dbReference>
<dbReference type="EMBL" id="JAAMPI010000100">
    <property type="protein sequence ID" value="KAF4635778.1"/>
    <property type="molecule type" value="Genomic_DNA"/>
</dbReference>
<reference evidence="3 4" key="1">
    <citation type="submission" date="2020-03" db="EMBL/GenBank/DDBJ databases">
        <title>Draft Genome Sequence of Cudoniella acicularis.</title>
        <authorList>
            <person name="Buettner E."/>
            <person name="Kellner H."/>
        </authorList>
    </citation>
    <scope>NUCLEOTIDE SEQUENCE [LARGE SCALE GENOMIC DNA]</scope>
    <source>
        <strain evidence="3 4">DSM 108380</strain>
    </source>
</reference>
<dbReference type="Proteomes" id="UP000566819">
    <property type="component" value="Unassembled WGS sequence"/>
</dbReference>
<dbReference type="InterPro" id="IPR036875">
    <property type="entry name" value="Znf_CCHC_sf"/>
</dbReference>
<feature type="domain" description="CCHC-type" evidence="2">
    <location>
        <begin position="138"/>
        <end position="153"/>
    </location>
</feature>
<evidence type="ECO:0000259" key="2">
    <source>
        <dbReference type="PROSITE" id="PS50158"/>
    </source>
</evidence>
<accession>A0A8H4RUR5</accession>
<dbReference type="SMART" id="SM00343">
    <property type="entry name" value="ZnF_C2HC"/>
    <property type="match status" value="6"/>
</dbReference>
<dbReference type="GO" id="GO:0003676">
    <property type="term" value="F:nucleic acid binding"/>
    <property type="evidence" value="ECO:0007669"/>
    <property type="project" value="InterPro"/>
</dbReference>
<dbReference type="OrthoDB" id="3863715at2759"/>
<name>A0A8H4RUR5_9HELO</name>
<dbReference type="AlphaFoldDB" id="A0A8H4RUR5"/>
<dbReference type="FunFam" id="4.10.60.10:FF:000060">
    <property type="entry name" value="Zinc knuckle domain protein"/>
    <property type="match status" value="1"/>
</dbReference>
<dbReference type="InterPro" id="IPR051714">
    <property type="entry name" value="Znf_CCHC_NABP"/>
</dbReference>
<evidence type="ECO:0000313" key="4">
    <source>
        <dbReference type="Proteomes" id="UP000566819"/>
    </source>
</evidence>
<sequence length="294" mass="31099">MDSYGGGQARGCYNCGDASHQARDCPTRGPAKCYNCGGEGHMSRECPEGPKDKTCYKCGQPGHISRDCTNPPTEGAGRGGGGFSSGGGGNQECYKIGHIARNCPEAGGYGGGGGGFGGQQGGYGGGGFGGGRQGGQTCYSCGGYGHMSRDCTQGQKCYNCGEVGHLSRDCPSETSSERTCYKCKQPGPVPQLNCLEQNTPKCRLSQLTNLSRFAFYTSEKMLCERLNQDTEPRAFGKGGGLQNIHDRNNFGFRRPEDGVAKPENRPETQTSVRRLVTAEAGTCPYPTSYLGRPI</sequence>
<keyword evidence="1" id="KW-0479">Metal-binding</keyword>
<feature type="domain" description="CCHC-type" evidence="2">
    <location>
        <begin position="32"/>
        <end position="48"/>
    </location>
</feature>